<reference evidence="1" key="1">
    <citation type="submission" date="2023-01" db="EMBL/GenBank/DDBJ databases">
        <title>Xenophilus mangrovi sp. nov., isolated from soil of Mangrove nature reserve.</title>
        <authorList>
            <person name="Xu S."/>
            <person name="Liu Z."/>
            <person name="Xu Y."/>
        </authorList>
    </citation>
    <scope>NUCLEOTIDE SEQUENCE</scope>
    <source>
        <strain evidence="1">YW8</strain>
    </source>
</reference>
<dbReference type="SMART" id="SM00028">
    <property type="entry name" value="TPR"/>
    <property type="match status" value="6"/>
</dbReference>
<organism evidence="1 2">
    <name type="scientific">Xenophilus arseniciresistens</name>
    <dbReference type="NCBI Taxonomy" id="1283306"/>
    <lineage>
        <taxon>Bacteria</taxon>
        <taxon>Pseudomonadati</taxon>
        <taxon>Pseudomonadota</taxon>
        <taxon>Betaproteobacteria</taxon>
        <taxon>Burkholderiales</taxon>
        <taxon>Comamonadaceae</taxon>
        <taxon>Xenophilus</taxon>
    </lineage>
</organism>
<evidence type="ECO:0000313" key="2">
    <source>
        <dbReference type="Proteomes" id="UP001212602"/>
    </source>
</evidence>
<gene>
    <name evidence="1" type="ORF">PGB34_18345</name>
</gene>
<evidence type="ECO:0000313" key="1">
    <source>
        <dbReference type="EMBL" id="MDA7418332.1"/>
    </source>
</evidence>
<accession>A0AAE3NDN5</accession>
<protein>
    <recommendedName>
        <fullName evidence="3">Tetratricopeptide repeat protein</fullName>
    </recommendedName>
</protein>
<sequence length="977" mass="107176">MSHIASSPEEALARAQAVLDRLVPLTRAGQPAQPELLDHLGAAWEEQVQALAGAGRADEAVAAADDWLRHLGDGDAAPGTLPLERWPQVARALVAKGRALSGTGDIEAALAVLAQVQQRFEHAEALPVRQWLARAGLAEVNLRAHHGATFAKVDMVRHAHRLATRFADDDWPATRTLVAQLRLRQAALLAELDDPEEALAAWEALWRDGGASPHDEVREAAADGRLAQMRLLASLERWPEALAIQRSLVERLAATEHPGSLETLALAQLDAILWWHGEEPEAPEGSTAQEQLGLACEAMQARFPLARTPRPALVDRCLSQCVCLHADLLHEQARRMREAGGAAAAQALDAQARALTERLWADYGEHPDAPTRRHALLAHCDGIRQQAAAPAEQLAAWQAVLQRIGDDPAAPLQSPLLQVWIDIAYLQHAAGLAPQALATLDAAQQRFGKDTQPAVQRPLRELACTRAHWLGQAGRFDEALALLETPDEEEAPAEEEPERWLQLMHLDTRADLWALQAPPAPGAVADGEHPPAEVGELTPAEAHCARTVAVMAERFGADDSPRIRQRLAYRLYNLAVHQRDRLHYEAARASNQQRIDLFLDDEDPEIVFRTASAGLNLGYLLMMLMGREEDALPVYDRMLERFGARTEPRLREVMAKLSASRLTCLNRLQRRGAAVSYGDAVEDLPLEQRDALWARIEQARAHHGTKQYRQAIELYDGILGAHVASAHPELRRLCLDAMVNKGFCLGRLGQAEQALAVYGEVVERYGHESNITAEKDVALALANSAVELDRLGRHDEELVVYDRIIERWRDATVADLRMRVARALQAKGITLADSDAAAAEAAYRETLERFLHAPEMTVRLPAAKAAVNLGVLLRRTGRAAEAASGCEGALAQLAHETHPDFAEQLEKLRVQIARGHREAGQRDAALAAYQALLALPPRTLGDTLLAALRREHAELGASRSWREKAGDALGRLFNPTR</sequence>
<dbReference type="EMBL" id="JAQIPB010000009">
    <property type="protein sequence ID" value="MDA7418332.1"/>
    <property type="molecule type" value="Genomic_DNA"/>
</dbReference>
<dbReference type="Proteomes" id="UP001212602">
    <property type="component" value="Unassembled WGS sequence"/>
</dbReference>
<dbReference type="RefSeq" id="WP_271429549.1">
    <property type="nucleotide sequence ID" value="NZ_JAQIPB010000009.1"/>
</dbReference>
<keyword evidence="2" id="KW-1185">Reference proteome</keyword>
<comment type="caution">
    <text evidence="1">The sequence shown here is derived from an EMBL/GenBank/DDBJ whole genome shotgun (WGS) entry which is preliminary data.</text>
</comment>
<dbReference type="InterPro" id="IPR019734">
    <property type="entry name" value="TPR_rpt"/>
</dbReference>
<dbReference type="SUPFAM" id="SSF48452">
    <property type="entry name" value="TPR-like"/>
    <property type="match status" value="2"/>
</dbReference>
<evidence type="ECO:0008006" key="3">
    <source>
        <dbReference type="Google" id="ProtNLM"/>
    </source>
</evidence>
<dbReference type="AlphaFoldDB" id="A0AAE3NDN5"/>
<dbReference type="Pfam" id="PF13174">
    <property type="entry name" value="TPR_6"/>
    <property type="match status" value="1"/>
</dbReference>
<name>A0AAE3NDN5_9BURK</name>
<dbReference type="InterPro" id="IPR011990">
    <property type="entry name" value="TPR-like_helical_dom_sf"/>
</dbReference>
<proteinExistence type="predicted"/>
<dbReference type="Gene3D" id="1.25.40.10">
    <property type="entry name" value="Tetratricopeptide repeat domain"/>
    <property type="match status" value="3"/>
</dbReference>